<geneLocation type="plasmid" evidence="1">
    <name>p17-15-vir-like</name>
</geneLocation>
<dbReference type="EMBL" id="MN956836">
    <property type="protein sequence ID" value="QTX14943.1"/>
    <property type="molecule type" value="Genomic_DNA"/>
</dbReference>
<organism evidence="1">
    <name type="scientific">Klebsiella pneumoniae</name>
    <dbReference type="NCBI Taxonomy" id="573"/>
    <lineage>
        <taxon>Bacteria</taxon>
        <taxon>Pseudomonadati</taxon>
        <taxon>Pseudomonadota</taxon>
        <taxon>Gammaproteobacteria</taxon>
        <taxon>Enterobacterales</taxon>
        <taxon>Enterobacteriaceae</taxon>
        <taxon>Klebsiella/Raoultella group</taxon>
        <taxon>Klebsiella</taxon>
        <taxon>Klebsiella pneumoniae complex</taxon>
    </lineage>
</organism>
<keyword evidence="1" id="KW-0614">Plasmid</keyword>
<dbReference type="AlphaFoldDB" id="A0A8B0SRL9"/>
<name>A0A8B0SRL9_KLEPN</name>
<sequence>MKPNPVWPAPPSCSGLKNRVKFLGLKLFVNQEKCPLTIISHSIFLPHVFFYDRKKLLNLSVSSHPRYW</sequence>
<accession>A0A8B0SRL9</accession>
<proteinExistence type="predicted"/>
<evidence type="ECO:0000313" key="1">
    <source>
        <dbReference type="EMBL" id="QTX14943.1"/>
    </source>
</evidence>
<protein>
    <submittedName>
        <fullName evidence="1">Uncharacterized protein</fullName>
    </submittedName>
</protein>
<reference evidence="1" key="1">
    <citation type="submission" date="2020-01" db="EMBL/GenBank/DDBJ databases">
        <authorList>
            <person name="Qin S."/>
        </authorList>
    </citation>
    <scope>NUCLEOTIDE SEQUENCE</scope>
    <source>
        <strain evidence="1">CVir17-16-YZ6g</strain>
        <plasmid evidence="1">p17-15-vir-like</plasmid>
    </source>
</reference>